<dbReference type="PANTHER" id="PTHR40761:SF1">
    <property type="entry name" value="CONSERVED INTEGRAL MEMBRANE ALANINE VALINE AND LEUCINE RICH PROTEIN-RELATED"/>
    <property type="match status" value="1"/>
</dbReference>
<evidence type="ECO:0000313" key="1">
    <source>
        <dbReference type="EMBL" id="AWB92425.1"/>
    </source>
</evidence>
<accession>A0A2S0WM77</accession>
<proteinExistence type="predicted"/>
<dbReference type="RefSeq" id="WP_108578070.1">
    <property type="nucleotide sequence ID" value="NZ_CP026952.1"/>
</dbReference>
<accession>A0A5F2EWL9</accession>
<dbReference type="OrthoDB" id="3837845at2"/>
<reference evidence="2" key="1">
    <citation type="submission" date="2018-01" db="EMBL/GenBank/DDBJ databases">
        <authorList>
            <person name="Li J."/>
        </authorList>
    </citation>
    <scope>NUCLEOTIDE SEQUENCE [LARGE SCALE GENOMIC DNA]</scope>
    <source>
        <strain evidence="2">592</strain>
    </source>
</reference>
<dbReference type="SUPFAM" id="SSF103481">
    <property type="entry name" value="Multidrug resistance efflux transporter EmrE"/>
    <property type="match status" value="1"/>
</dbReference>
<evidence type="ECO:0000313" key="2">
    <source>
        <dbReference type="Proteomes" id="UP000244384"/>
    </source>
</evidence>
<dbReference type="EMBL" id="CP026952">
    <property type="protein sequence ID" value="AWB92425.1"/>
    <property type="molecule type" value="Genomic_DNA"/>
</dbReference>
<dbReference type="InterPro" id="IPR037185">
    <property type="entry name" value="EmrE-like"/>
</dbReference>
<protein>
    <submittedName>
        <fullName evidence="1">Uncharacterized protein</fullName>
    </submittedName>
</protein>
<gene>
    <name evidence="1" type="ORF">C3E78_09540</name>
</gene>
<dbReference type="AlphaFoldDB" id="A0A2S0WM77"/>
<dbReference type="KEGG" id="aez:C3E78_09540"/>
<dbReference type="Proteomes" id="UP000244384">
    <property type="component" value="Chromosome"/>
</dbReference>
<dbReference type="PANTHER" id="PTHR40761">
    <property type="entry name" value="CONSERVED INTEGRAL MEMBRANE ALANINE VALINE AND LEUCINE RICH PROTEIN-RELATED"/>
    <property type="match status" value="1"/>
</dbReference>
<organism evidence="1 2">
    <name type="scientific">Aeromicrobium chenweiae</name>
    <dbReference type="NCBI Taxonomy" id="2079793"/>
    <lineage>
        <taxon>Bacteria</taxon>
        <taxon>Bacillati</taxon>
        <taxon>Actinomycetota</taxon>
        <taxon>Actinomycetes</taxon>
        <taxon>Propionibacteriales</taxon>
        <taxon>Nocardioidaceae</taxon>
        <taxon>Aeromicrobium</taxon>
    </lineage>
</organism>
<dbReference type="Gene3D" id="1.10.3730.20">
    <property type="match status" value="1"/>
</dbReference>
<sequence length="287" mass="28830">MLAGLLVAAGAALCYGVASVLEAVATRRTETVQGLDPRLMMRLLRSWQYVLGVGLDGLGFLLSLLAVRTLPLFVVQSVVASFLAVTAVLGAVFLKMRLSRADRIGLAVVVLGLVLVGASATTDSSVDVGRAEEWGVLVAAVLLTVASVPLARLPGAAGATALGAVAGLAYGVTAVASRMLPGDLAPDKLGADLGPLLESPATYGLVVGGAVAMLTYSIALQRGSVTRATAPLVVGETVVPAVVGLLLLGDHPRHGWGPVALAGFVLAVAGAVSLARHGELEPPPAGS</sequence>
<keyword evidence="2" id="KW-1185">Reference proteome</keyword>
<name>A0A2S0WM77_9ACTN</name>